<proteinExistence type="predicted"/>
<organism evidence="1 2">
    <name type="scientific">Candidatus Woesebacteria bacterium RBG_13_36_22</name>
    <dbReference type="NCBI Taxonomy" id="1802478"/>
    <lineage>
        <taxon>Bacteria</taxon>
        <taxon>Candidatus Woeseibacteriota</taxon>
    </lineage>
</organism>
<dbReference type="AlphaFoldDB" id="A0A1F7X173"/>
<name>A0A1F7X173_9BACT</name>
<evidence type="ECO:0000313" key="1">
    <source>
        <dbReference type="EMBL" id="OGM08820.1"/>
    </source>
</evidence>
<gene>
    <name evidence="1" type="ORF">A2Z67_02325</name>
</gene>
<protein>
    <submittedName>
        <fullName evidence="1">Uncharacterized protein</fullName>
    </submittedName>
</protein>
<dbReference type="Proteomes" id="UP000176939">
    <property type="component" value="Unassembled WGS sequence"/>
</dbReference>
<evidence type="ECO:0000313" key="2">
    <source>
        <dbReference type="Proteomes" id="UP000176939"/>
    </source>
</evidence>
<dbReference type="EMBL" id="MGFQ01000035">
    <property type="protein sequence ID" value="OGM08820.1"/>
    <property type="molecule type" value="Genomic_DNA"/>
</dbReference>
<accession>A0A1F7X173</accession>
<reference evidence="1 2" key="1">
    <citation type="journal article" date="2016" name="Nat. Commun.">
        <title>Thousands of microbial genomes shed light on interconnected biogeochemical processes in an aquifer system.</title>
        <authorList>
            <person name="Anantharaman K."/>
            <person name="Brown C.T."/>
            <person name="Hug L.A."/>
            <person name="Sharon I."/>
            <person name="Castelle C.J."/>
            <person name="Probst A.J."/>
            <person name="Thomas B.C."/>
            <person name="Singh A."/>
            <person name="Wilkins M.J."/>
            <person name="Karaoz U."/>
            <person name="Brodie E.L."/>
            <person name="Williams K.H."/>
            <person name="Hubbard S.S."/>
            <person name="Banfield J.F."/>
        </authorList>
    </citation>
    <scope>NUCLEOTIDE SEQUENCE [LARGE SCALE GENOMIC DNA]</scope>
</reference>
<comment type="caution">
    <text evidence="1">The sequence shown here is derived from an EMBL/GenBank/DDBJ whole genome shotgun (WGS) entry which is preliminary data.</text>
</comment>
<sequence length="79" mass="9018">MQLINDKFSLEFNNYNKKTPVILKQVADLLLVLIPVVETVNLTCPEFPGKKWVFWGTITLFSLFKVISKFVADSSPKVD</sequence>